<dbReference type="Gramene" id="OQU87101">
    <property type="protein sequence ID" value="OQU87101"/>
    <property type="gene ID" value="SORBI_3003G206250"/>
</dbReference>
<dbReference type="EMBL" id="CM000762">
    <property type="protein sequence ID" value="OQU87101.1"/>
    <property type="molecule type" value="Genomic_DNA"/>
</dbReference>
<proteinExistence type="predicted"/>
<keyword evidence="2" id="KW-1185">Reference proteome</keyword>
<evidence type="ECO:0000313" key="2">
    <source>
        <dbReference type="Proteomes" id="UP000000768"/>
    </source>
</evidence>
<reference evidence="2" key="2">
    <citation type="journal article" date="2018" name="Plant J.">
        <title>The Sorghum bicolor reference genome: improved assembly, gene annotations, a transcriptome atlas, and signatures of genome organization.</title>
        <authorList>
            <person name="McCormick R.F."/>
            <person name="Truong S.K."/>
            <person name="Sreedasyam A."/>
            <person name="Jenkins J."/>
            <person name="Shu S."/>
            <person name="Sims D."/>
            <person name="Kennedy M."/>
            <person name="Amirebrahimi M."/>
            <person name="Weers B.D."/>
            <person name="McKinley B."/>
            <person name="Mattison A."/>
            <person name="Morishige D.T."/>
            <person name="Grimwood J."/>
            <person name="Schmutz J."/>
            <person name="Mullet J.E."/>
        </authorList>
    </citation>
    <scope>NUCLEOTIDE SEQUENCE [LARGE SCALE GENOMIC DNA]</scope>
    <source>
        <strain evidence="2">cv. BTx623</strain>
    </source>
</reference>
<sequence>MSNFLTYNCVFCTSMPIEESVTHLFLDCPFAQTCWATLGLIVPHLQDPFLTVVMFKAQLHCPFALEILITMSWSIWSIRNDLIFKGIQPSVQRCKAIFRKEFALVILRAKAAYQPHISQWLDHYV</sequence>
<dbReference type="OMA" id="QECWIFL"/>
<evidence type="ECO:0000313" key="1">
    <source>
        <dbReference type="EMBL" id="OQU87101.1"/>
    </source>
</evidence>
<name>A0A1W0VYA9_SORBI</name>
<organism evidence="1 2">
    <name type="scientific">Sorghum bicolor</name>
    <name type="common">Sorghum</name>
    <name type="synonym">Sorghum vulgare</name>
    <dbReference type="NCBI Taxonomy" id="4558"/>
    <lineage>
        <taxon>Eukaryota</taxon>
        <taxon>Viridiplantae</taxon>
        <taxon>Streptophyta</taxon>
        <taxon>Embryophyta</taxon>
        <taxon>Tracheophyta</taxon>
        <taxon>Spermatophyta</taxon>
        <taxon>Magnoliopsida</taxon>
        <taxon>Liliopsida</taxon>
        <taxon>Poales</taxon>
        <taxon>Poaceae</taxon>
        <taxon>PACMAD clade</taxon>
        <taxon>Panicoideae</taxon>
        <taxon>Andropogonodae</taxon>
        <taxon>Andropogoneae</taxon>
        <taxon>Sorghinae</taxon>
        <taxon>Sorghum</taxon>
    </lineage>
</organism>
<evidence type="ECO:0008006" key="3">
    <source>
        <dbReference type="Google" id="ProtNLM"/>
    </source>
</evidence>
<accession>A0A1W0VYA9</accession>
<dbReference type="STRING" id="4558.A0A1W0VYA9"/>
<reference evidence="1 2" key="1">
    <citation type="journal article" date="2009" name="Nature">
        <title>The Sorghum bicolor genome and the diversification of grasses.</title>
        <authorList>
            <person name="Paterson A.H."/>
            <person name="Bowers J.E."/>
            <person name="Bruggmann R."/>
            <person name="Dubchak I."/>
            <person name="Grimwood J."/>
            <person name="Gundlach H."/>
            <person name="Haberer G."/>
            <person name="Hellsten U."/>
            <person name="Mitros T."/>
            <person name="Poliakov A."/>
            <person name="Schmutz J."/>
            <person name="Spannagl M."/>
            <person name="Tang H."/>
            <person name="Wang X."/>
            <person name="Wicker T."/>
            <person name="Bharti A.K."/>
            <person name="Chapman J."/>
            <person name="Feltus F.A."/>
            <person name="Gowik U."/>
            <person name="Grigoriev I.V."/>
            <person name="Lyons E."/>
            <person name="Maher C.A."/>
            <person name="Martis M."/>
            <person name="Narechania A."/>
            <person name="Otillar R.P."/>
            <person name="Penning B.W."/>
            <person name="Salamov A.A."/>
            <person name="Wang Y."/>
            <person name="Zhang L."/>
            <person name="Carpita N.C."/>
            <person name="Freeling M."/>
            <person name="Gingle A.R."/>
            <person name="Hash C.T."/>
            <person name="Keller B."/>
            <person name="Klein P."/>
            <person name="Kresovich S."/>
            <person name="McCann M.C."/>
            <person name="Ming R."/>
            <person name="Peterson D.G."/>
            <person name="Mehboob-ur-Rahman"/>
            <person name="Ware D."/>
            <person name="Westhoff P."/>
            <person name="Mayer K.F."/>
            <person name="Messing J."/>
            <person name="Rokhsar D.S."/>
        </authorList>
    </citation>
    <scope>NUCLEOTIDE SEQUENCE [LARGE SCALE GENOMIC DNA]</scope>
    <source>
        <strain evidence="2">cv. BTx623</strain>
    </source>
</reference>
<dbReference type="InParanoid" id="A0A1W0VYA9"/>
<dbReference type="AlphaFoldDB" id="A0A1W0VYA9"/>
<dbReference type="Proteomes" id="UP000000768">
    <property type="component" value="Chromosome 3"/>
</dbReference>
<protein>
    <recommendedName>
        <fullName evidence="3">Reverse transcriptase zinc-binding domain-containing protein</fullName>
    </recommendedName>
</protein>
<gene>
    <name evidence="1" type="ORF">SORBI_3003G206250</name>
</gene>